<gene>
    <name evidence="2" type="ORF">UR21_C0001G0037</name>
</gene>
<evidence type="ECO:0000313" key="2">
    <source>
        <dbReference type="EMBL" id="KKP32241.1"/>
    </source>
</evidence>
<sequence length="260" mass="28507">MRLQESLLLIKSKWLSITSRQKISVATLIFLMLALPLSVGAVLTKQYLGSRASTPVTPPITPPTIEPTKLPYPTVTPISTRPPIPSSTPQSLSDLAIVNPIVVTPNPANITDRVLISFKITNIGTSIASPALYIYANQADGYSEIHSSNTCTGSTSLNPGVSCTSAYLFKFSTPGIKKMEIKLDSDNRLKESNELNNTYSVYVTINQISTTTPKPTWTPGPTIRPTISPTPKPILIPSPKPLPRACRFRIFKICLIWYRR</sequence>
<dbReference type="InterPro" id="IPR013783">
    <property type="entry name" value="Ig-like_fold"/>
</dbReference>
<comment type="caution">
    <text evidence="2">The sequence shown here is derived from an EMBL/GenBank/DDBJ whole genome shotgun (WGS) entry which is preliminary data.</text>
</comment>
<evidence type="ECO:0000313" key="3">
    <source>
        <dbReference type="Proteomes" id="UP000034803"/>
    </source>
</evidence>
<organism evidence="2 3">
    <name type="scientific">Candidatus Woesebacteria bacterium GW2011_GWC2_31_9</name>
    <dbReference type="NCBI Taxonomy" id="1618586"/>
    <lineage>
        <taxon>Bacteria</taxon>
        <taxon>Candidatus Woeseibacteriota</taxon>
    </lineage>
</organism>
<reference evidence="2 3" key="1">
    <citation type="journal article" date="2015" name="Nature">
        <title>rRNA introns, odd ribosomes, and small enigmatic genomes across a large radiation of phyla.</title>
        <authorList>
            <person name="Brown C.T."/>
            <person name="Hug L.A."/>
            <person name="Thomas B.C."/>
            <person name="Sharon I."/>
            <person name="Castelle C.J."/>
            <person name="Singh A."/>
            <person name="Wilkins M.J."/>
            <person name="Williams K.H."/>
            <person name="Banfield J.F."/>
        </authorList>
    </citation>
    <scope>NUCLEOTIDE SEQUENCE [LARGE SCALE GENOMIC DNA]</scope>
</reference>
<dbReference type="InterPro" id="IPR011635">
    <property type="entry name" value="CARDB"/>
</dbReference>
<dbReference type="Gene3D" id="2.60.40.10">
    <property type="entry name" value="Immunoglobulins"/>
    <property type="match status" value="1"/>
</dbReference>
<dbReference type="Proteomes" id="UP000034803">
    <property type="component" value="Unassembled WGS sequence"/>
</dbReference>
<protein>
    <recommendedName>
        <fullName evidence="1">CARDB domain-containing protein</fullName>
    </recommendedName>
</protein>
<name>A0A0F9Z0S1_9BACT</name>
<proteinExistence type="predicted"/>
<dbReference type="AlphaFoldDB" id="A0A0F9Z0S1"/>
<accession>A0A0F9Z0S1</accession>
<feature type="domain" description="CARDB" evidence="1">
    <location>
        <begin position="94"/>
        <end position="200"/>
    </location>
</feature>
<evidence type="ECO:0000259" key="1">
    <source>
        <dbReference type="Pfam" id="PF07705"/>
    </source>
</evidence>
<dbReference type="EMBL" id="LBOI01000001">
    <property type="protein sequence ID" value="KKP32241.1"/>
    <property type="molecule type" value="Genomic_DNA"/>
</dbReference>
<dbReference type="Pfam" id="PF07705">
    <property type="entry name" value="CARDB"/>
    <property type="match status" value="1"/>
</dbReference>